<keyword evidence="2 3" id="KW-0663">Pyridoxal phosphate</keyword>
<dbReference type="InterPro" id="IPR022643">
    <property type="entry name" value="De-COase2_C"/>
</dbReference>
<sequence>MKYITPEIAEQYFNDALNSKLIKSSKATIFYVKEILEDRLAYLQRDFPKNTLHAIAIKTNNHPEVLKHIVSLGYGLEAASLEEVELAKAAGAANFRIVFDSPVKTQEEIDFIVKEYPGMYVNANCLEELKRYPEYHELALGLRINPLVENDANGIFDVSNSTSKFGVPISREQEIIDACIEHKISTLHFHIGSGIKDFSANVRAAKKVIALAHKIDEVRKKKSLRERITTIDIGGGIQFDQEVTSQSTKAFVAALFQIDHLENYQLITEFGSFVHKHASFMISRVEYVIDNGDDIPNIAYLHVGADLFLRKVYANLDINYPYTVLGKNNSSSATKKYTIVGPLCFSGDVLYEGIELPELKSGDQFVMLDIGANTFSMWSGHCSRKKAHFILI</sequence>
<dbReference type="Pfam" id="PF00278">
    <property type="entry name" value="Orn_DAP_Arg_deC"/>
    <property type="match status" value="1"/>
</dbReference>
<protein>
    <submittedName>
        <fullName evidence="7">Diaminopimelate decarboxylase</fullName>
        <ecNumber evidence="7">4.1.1.20</ecNumber>
    </submittedName>
</protein>
<dbReference type="Proteomes" id="UP000683507">
    <property type="component" value="Chromosome"/>
</dbReference>
<feature type="active site" description="Proton donor" evidence="3">
    <location>
        <position position="344"/>
    </location>
</feature>
<dbReference type="EMBL" id="OU015584">
    <property type="protein sequence ID" value="CAG5084871.1"/>
    <property type="molecule type" value="Genomic_DNA"/>
</dbReference>
<keyword evidence="7" id="KW-0456">Lyase</keyword>
<feature type="domain" description="Orn/DAP/Arg decarboxylase 2 N-terminal" evidence="6">
    <location>
        <begin position="38"/>
        <end position="274"/>
    </location>
</feature>
<evidence type="ECO:0000256" key="3">
    <source>
        <dbReference type="PIRSR" id="PIRSR600183-50"/>
    </source>
</evidence>
<reference evidence="7" key="1">
    <citation type="submission" date="2021-04" db="EMBL/GenBank/DDBJ databases">
        <authorList>
            <person name="Rodrigo-Torres L."/>
            <person name="Arahal R. D."/>
            <person name="Lucena T."/>
        </authorList>
    </citation>
    <scope>NUCLEOTIDE SEQUENCE</scope>
    <source>
        <strain evidence="7">AS29M-1</strain>
    </source>
</reference>
<evidence type="ECO:0000259" key="6">
    <source>
        <dbReference type="Pfam" id="PF02784"/>
    </source>
</evidence>
<dbReference type="RefSeq" id="WP_258542806.1">
    <property type="nucleotide sequence ID" value="NZ_OU015584.1"/>
</dbReference>
<dbReference type="Gene3D" id="2.40.37.10">
    <property type="entry name" value="Lyase, Ornithine Decarboxylase, Chain A, domain 1"/>
    <property type="match status" value="1"/>
</dbReference>
<evidence type="ECO:0000259" key="5">
    <source>
        <dbReference type="Pfam" id="PF00278"/>
    </source>
</evidence>
<name>A0A916NCA9_9FLAO</name>
<evidence type="ECO:0000256" key="2">
    <source>
        <dbReference type="ARBA" id="ARBA00022898"/>
    </source>
</evidence>
<dbReference type="SUPFAM" id="SSF51419">
    <property type="entry name" value="PLP-binding barrel"/>
    <property type="match status" value="1"/>
</dbReference>
<dbReference type="PANTHER" id="PTHR43727">
    <property type="entry name" value="DIAMINOPIMELATE DECARBOXYLASE"/>
    <property type="match status" value="1"/>
</dbReference>
<comment type="cofactor">
    <cofactor evidence="1 3">
        <name>pyridoxal 5'-phosphate</name>
        <dbReference type="ChEBI" id="CHEBI:597326"/>
    </cofactor>
</comment>
<dbReference type="InterPro" id="IPR009006">
    <property type="entry name" value="Ala_racemase/Decarboxylase_C"/>
</dbReference>
<feature type="modified residue" description="N6-(pyridoxal phosphate)lysine" evidence="3">
    <location>
        <position position="58"/>
    </location>
</feature>
<dbReference type="PANTHER" id="PTHR43727:SF3">
    <property type="entry name" value="GROUP IV DECARBOXYLASE"/>
    <property type="match status" value="1"/>
</dbReference>
<proteinExistence type="inferred from homology"/>
<evidence type="ECO:0000256" key="1">
    <source>
        <dbReference type="ARBA" id="ARBA00001933"/>
    </source>
</evidence>
<dbReference type="EC" id="4.1.1.20" evidence="7"/>
<keyword evidence="8" id="KW-1185">Reference proteome</keyword>
<dbReference type="PRINTS" id="PR01182">
    <property type="entry name" value="ORNDCRBXLASE"/>
</dbReference>
<organism evidence="7 8">
    <name type="scientific">Parvicella tangerina</name>
    <dbReference type="NCBI Taxonomy" id="2829795"/>
    <lineage>
        <taxon>Bacteria</taxon>
        <taxon>Pseudomonadati</taxon>
        <taxon>Bacteroidota</taxon>
        <taxon>Flavobacteriia</taxon>
        <taxon>Flavobacteriales</taxon>
        <taxon>Parvicellaceae</taxon>
        <taxon>Parvicella</taxon>
    </lineage>
</organism>
<dbReference type="InterPro" id="IPR022644">
    <property type="entry name" value="De-COase2_N"/>
</dbReference>
<dbReference type="Pfam" id="PF02784">
    <property type="entry name" value="Orn_Arg_deC_N"/>
    <property type="match status" value="1"/>
</dbReference>
<dbReference type="KEGG" id="ptan:CRYO30217_02588"/>
<accession>A0A916NCA9</accession>
<dbReference type="AlphaFoldDB" id="A0A916NCA9"/>
<comment type="similarity">
    <text evidence="4">Belongs to the Orn/Lys/Arg decarboxylase class-II family.</text>
</comment>
<dbReference type="InterPro" id="IPR029066">
    <property type="entry name" value="PLP-binding_barrel"/>
</dbReference>
<dbReference type="SUPFAM" id="SSF50621">
    <property type="entry name" value="Alanine racemase C-terminal domain-like"/>
    <property type="match status" value="1"/>
</dbReference>
<dbReference type="PRINTS" id="PR01179">
    <property type="entry name" value="ODADCRBXLASE"/>
</dbReference>
<evidence type="ECO:0000256" key="4">
    <source>
        <dbReference type="RuleBase" id="RU003737"/>
    </source>
</evidence>
<dbReference type="Gene3D" id="3.20.20.10">
    <property type="entry name" value="Alanine racemase"/>
    <property type="match status" value="1"/>
</dbReference>
<dbReference type="InterPro" id="IPR002433">
    <property type="entry name" value="Orn_de-COase"/>
</dbReference>
<feature type="domain" description="Orn/DAP/Arg decarboxylase 2 C-terminal" evidence="5">
    <location>
        <begin position="277"/>
        <end position="371"/>
    </location>
</feature>
<dbReference type="GO" id="GO:0008836">
    <property type="term" value="F:diaminopimelate decarboxylase activity"/>
    <property type="evidence" value="ECO:0007669"/>
    <property type="project" value="UniProtKB-EC"/>
</dbReference>
<dbReference type="GO" id="GO:0006596">
    <property type="term" value="P:polyamine biosynthetic process"/>
    <property type="evidence" value="ECO:0007669"/>
    <property type="project" value="InterPro"/>
</dbReference>
<evidence type="ECO:0000313" key="8">
    <source>
        <dbReference type="Proteomes" id="UP000683507"/>
    </source>
</evidence>
<dbReference type="InterPro" id="IPR000183">
    <property type="entry name" value="Orn/DAP/Arg_de-COase"/>
</dbReference>
<gene>
    <name evidence="7" type="primary">lysA_2</name>
    <name evidence="7" type="ORF">CRYO30217_02588</name>
</gene>
<evidence type="ECO:0000313" key="7">
    <source>
        <dbReference type="EMBL" id="CAG5084871.1"/>
    </source>
</evidence>
<dbReference type="GO" id="GO:0009089">
    <property type="term" value="P:lysine biosynthetic process via diaminopimelate"/>
    <property type="evidence" value="ECO:0007669"/>
    <property type="project" value="TreeGrafter"/>
</dbReference>